<proteinExistence type="predicted"/>
<comment type="caution">
    <text evidence="2">The sequence shown here is derived from an EMBL/GenBank/DDBJ whole genome shotgun (WGS) entry which is preliminary data.</text>
</comment>
<dbReference type="InterPro" id="IPR019681">
    <property type="entry name" value="DUF2530"/>
</dbReference>
<dbReference type="EMBL" id="QZVS01000094">
    <property type="protein sequence ID" value="RJT86189.1"/>
    <property type="molecule type" value="Genomic_DNA"/>
</dbReference>
<dbReference type="RefSeq" id="WP_119976086.1">
    <property type="nucleotide sequence ID" value="NZ_JBHSQA010000001.1"/>
</dbReference>
<evidence type="ECO:0000313" key="3">
    <source>
        <dbReference type="Proteomes" id="UP000272015"/>
    </source>
</evidence>
<keyword evidence="3" id="KW-1185">Reference proteome</keyword>
<reference evidence="2 3" key="1">
    <citation type="submission" date="2018-09" db="EMBL/GenBank/DDBJ databases">
        <title>Novel species of Cryobacterium.</title>
        <authorList>
            <person name="Liu Q."/>
            <person name="Xin Y.-H."/>
        </authorList>
    </citation>
    <scope>NUCLEOTIDE SEQUENCE [LARGE SCALE GENOMIC DNA]</scope>
    <source>
        <strain evidence="2 3">Hh39</strain>
    </source>
</reference>
<feature type="transmembrane region" description="Helical" evidence="1">
    <location>
        <begin position="50"/>
        <end position="71"/>
    </location>
</feature>
<keyword evidence="1" id="KW-0812">Transmembrane</keyword>
<organism evidence="2 3">
    <name type="scientific">Cryobacterium melibiosiphilum</name>
    <dbReference type="NCBI Taxonomy" id="995039"/>
    <lineage>
        <taxon>Bacteria</taxon>
        <taxon>Bacillati</taxon>
        <taxon>Actinomycetota</taxon>
        <taxon>Actinomycetes</taxon>
        <taxon>Micrococcales</taxon>
        <taxon>Microbacteriaceae</taxon>
        <taxon>Cryobacterium</taxon>
    </lineage>
</organism>
<dbReference type="Proteomes" id="UP000272015">
    <property type="component" value="Unassembled WGS sequence"/>
</dbReference>
<accession>A0A3A5MDF4</accession>
<keyword evidence="1" id="KW-1133">Transmembrane helix</keyword>
<dbReference type="Pfam" id="PF10745">
    <property type="entry name" value="DUF2530"/>
    <property type="match status" value="1"/>
</dbReference>
<dbReference type="AlphaFoldDB" id="A0A3A5MDF4"/>
<evidence type="ECO:0000313" key="2">
    <source>
        <dbReference type="EMBL" id="RJT86189.1"/>
    </source>
</evidence>
<evidence type="ECO:0000256" key="1">
    <source>
        <dbReference type="SAM" id="Phobius"/>
    </source>
</evidence>
<sequence>MRLWLKDSERRPDPEPVRADARKALVVGSVAWLVALVAALLMGATSGQGLGWWFWCSVIGLGLGVLGLAWVRWRRGSS</sequence>
<gene>
    <name evidence="2" type="ORF">D6T64_18140</name>
</gene>
<protein>
    <submittedName>
        <fullName evidence="2">DUF2530 domain-containing protein</fullName>
    </submittedName>
</protein>
<keyword evidence="1" id="KW-0472">Membrane</keyword>
<feature type="transmembrane region" description="Helical" evidence="1">
    <location>
        <begin position="21"/>
        <end position="44"/>
    </location>
</feature>
<name>A0A3A5MDF4_9MICO</name>